<keyword evidence="3" id="KW-1185">Reference proteome</keyword>
<protein>
    <submittedName>
        <fullName evidence="2">Uncharacterized protein</fullName>
    </submittedName>
</protein>
<dbReference type="AlphaFoldDB" id="A0A6A6ZJW2"/>
<feature type="region of interest" description="Disordered" evidence="1">
    <location>
        <begin position="72"/>
        <end position="109"/>
    </location>
</feature>
<name>A0A6A6ZJW2_9PLEO</name>
<organism evidence="2 3">
    <name type="scientific">Ophiobolus disseminans</name>
    <dbReference type="NCBI Taxonomy" id="1469910"/>
    <lineage>
        <taxon>Eukaryota</taxon>
        <taxon>Fungi</taxon>
        <taxon>Dikarya</taxon>
        <taxon>Ascomycota</taxon>
        <taxon>Pezizomycotina</taxon>
        <taxon>Dothideomycetes</taxon>
        <taxon>Pleosporomycetidae</taxon>
        <taxon>Pleosporales</taxon>
        <taxon>Pleosporineae</taxon>
        <taxon>Phaeosphaeriaceae</taxon>
        <taxon>Ophiobolus</taxon>
    </lineage>
</organism>
<sequence>MSSSPVRLRSSPQETTTPPTPPLTSPLLAPQKAFKVSQSQLSPHITSSSVLEVATAAEALLLLRHGDGGFTVTSRPMTEPSSPPVAVNQSSSSGFEERDPWNPENDTLVPSTLRAKSLPSPVPKKLEPCFETKGRLSLPAVETLSFSPTTQRQTESLYGRTLKEIQPDPLRDGVWPTPATATDVDPERALVRADLSHSSDGHSKTLKDIQEAPFHQGIFPRAAVMNDINLKRAFIDADGTGFSGGQIFQLLRVQGQNAGKDSSASTQRRQVVALAKIMANKSNVSLDQVQSNKQKGIMHLLPEPAHEPRAKVAQTTQDSKE</sequence>
<dbReference type="Proteomes" id="UP000799424">
    <property type="component" value="Unassembled WGS sequence"/>
</dbReference>
<reference evidence="2" key="1">
    <citation type="journal article" date="2020" name="Stud. Mycol.">
        <title>101 Dothideomycetes genomes: a test case for predicting lifestyles and emergence of pathogens.</title>
        <authorList>
            <person name="Haridas S."/>
            <person name="Albert R."/>
            <person name="Binder M."/>
            <person name="Bloem J."/>
            <person name="Labutti K."/>
            <person name="Salamov A."/>
            <person name="Andreopoulos B."/>
            <person name="Baker S."/>
            <person name="Barry K."/>
            <person name="Bills G."/>
            <person name="Bluhm B."/>
            <person name="Cannon C."/>
            <person name="Castanera R."/>
            <person name="Culley D."/>
            <person name="Daum C."/>
            <person name="Ezra D."/>
            <person name="Gonzalez J."/>
            <person name="Henrissat B."/>
            <person name="Kuo A."/>
            <person name="Liang C."/>
            <person name="Lipzen A."/>
            <person name="Lutzoni F."/>
            <person name="Magnuson J."/>
            <person name="Mondo S."/>
            <person name="Nolan M."/>
            <person name="Ohm R."/>
            <person name="Pangilinan J."/>
            <person name="Park H.-J."/>
            <person name="Ramirez L."/>
            <person name="Alfaro M."/>
            <person name="Sun H."/>
            <person name="Tritt A."/>
            <person name="Yoshinaga Y."/>
            <person name="Zwiers L.-H."/>
            <person name="Turgeon B."/>
            <person name="Goodwin S."/>
            <person name="Spatafora J."/>
            <person name="Crous P."/>
            <person name="Grigoriev I."/>
        </authorList>
    </citation>
    <scope>NUCLEOTIDE SEQUENCE</scope>
    <source>
        <strain evidence="2">CBS 113818</strain>
    </source>
</reference>
<evidence type="ECO:0000313" key="2">
    <source>
        <dbReference type="EMBL" id="KAF2821033.1"/>
    </source>
</evidence>
<feature type="region of interest" description="Disordered" evidence="1">
    <location>
        <begin position="1"/>
        <end position="28"/>
    </location>
</feature>
<evidence type="ECO:0000313" key="3">
    <source>
        <dbReference type="Proteomes" id="UP000799424"/>
    </source>
</evidence>
<gene>
    <name evidence="2" type="ORF">CC86DRAFT_386586</name>
</gene>
<feature type="compositionally biased region" description="Polar residues" evidence="1">
    <location>
        <begin position="1"/>
        <end position="14"/>
    </location>
</feature>
<proteinExistence type="predicted"/>
<evidence type="ECO:0000256" key="1">
    <source>
        <dbReference type="SAM" id="MobiDB-lite"/>
    </source>
</evidence>
<feature type="region of interest" description="Disordered" evidence="1">
    <location>
        <begin position="300"/>
        <end position="321"/>
    </location>
</feature>
<accession>A0A6A6ZJW2</accession>
<dbReference type="EMBL" id="MU006238">
    <property type="protein sequence ID" value="KAF2821033.1"/>
    <property type="molecule type" value="Genomic_DNA"/>
</dbReference>